<dbReference type="Proteomes" id="UP000887565">
    <property type="component" value="Unplaced"/>
</dbReference>
<proteinExistence type="predicted"/>
<sequence length="72" mass="8373">MLKTYPFGYKLTAVLLHDGQKFFFCVLRFKIFNFVVDNHVVYESHGSQKGSFTDVQHLYFIVVDPVDPMLIA</sequence>
<accession>A0A915IQ77</accession>
<keyword evidence="1" id="KW-1185">Reference proteome</keyword>
<name>A0A915IQ77_ROMCU</name>
<evidence type="ECO:0000313" key="2">
    <source>
        <dbReference type="WBParaSite" id="nRc.2.0.1.t15961-RA"/>
    </source>
</evidence>
<dbReference type="AlphaFoldDB" id="A0A915IQ77"/>
<reference evidence="2" key="1">
    <citation type="submission" date="2022-11" db="UniProtKB">
        <authorList>
            <consortium name="WormBaseParasite"/>
        </authorList>
    </citation>
    <scope>IDENTIFICATION</scope>
</reference>
<protein>
    <submittedName>
        <fullName evidence="2">Uncharacterized protein</fullName>
    </submittedName>
</protein>
<organism evidence="1 2">
    <name type="scientific">Romanomermis culicivorax</name>
    <name type="common">Nematode worm</name>
    <dbReference type="NCBI Taxonomy" id="13658"/>
    <lineage>
        <taxon>Eukaryota</taxon>
        <taxon>Metazoa</taxon>
        <taxon>Ecdysozoa</taxon>
        <taxon>Nematoda</taxon>
        <taxon>Enoplea</taxon>
        <taxon>Dorylaimia</taxon>
        <taxon>Mermithida</taxon>
        <taxon>Mermithoidea</taxon>
        <taxon>Mermithidae</taxon>
        <taxon>Romanomermis</taxon>
    </lineage>
</organism>
<dbReference type="WBParaSite" id="nRc.2.0.1.t15961-RA">
    <property type="protein sequence ID" value="nRc.2.0.1.t15961-RA"/>
    <property type="gene ID" value="nRc.2.0.1.g15961"/>
</dbReference>
<evidence type="ECO:0000313" key="1">
    <source>
        <dbReference type="Proteomes" id="UP000887565"/>
    </source>
</evidence>